<protein>
    <recommendedName>
        <fullName evidence="3">Phage tail protein</fullName>
    </recommendedName>
</protein>
<evidence type="ECO:0008006" key="3">
    <source>
        <dbReference type="Google" id="ProtNLM"/>
    </source>
</evidence>
<dbReference type="OrthoDB" id="345823at2"/>
<proteinExistence type="predicted"/>
<dbReference type="EMBL" id="RQEY01000024">
    <property type="protein sequence ID" value="TGK36283.1"/>
    <property type="molecule type" value="Genomic_DNA"/>
</dbReference>
<dbReference type="AlphaFoldDB" id="A0A4R9GYN5"/>
<evidence type="ECO:0000313" key="1">
    <source>
        <dbReference type="EMBL" id="TGK36283.1"/>
    </source>
</evidence>
<reference evidence="1" key="1">
    <citation type="journal article" date="2019" name="PLoS Negl. Trop. Dis.">
        <title>Revisiting the worldwide diversity of Leptospira species in the environment.</title>
        <authorList>
            <person name="Vincent A.T."/>
            <person name="Schiettekatte O."/>
            <person name="Bourhy P."/>
            <person name="Veyrier F.J."/>
            <person name="Picardeau M."/>
        </authorList>
    </citation>
    <scope>NUCLEOTIDE SEQUENCE [LARGE SCALE GENOMIC DNA]</scope>
    <source>
        <strain evidence="1">201800301</strain>
    </source>
</reference>
<sequence>MNSRLLGVYGETGDPIPGSAMQPSPMNVIEAVGRFPRIFDEVMTLQGETEREYVLGSPQAGKLTWYVINDMIEKARPYPINLKFLSFKGTGAVQASKSILDTGTSPANTLSLKDAYRDKVSSGVWGNDSGFRVDHGTISQTTISGTTLANATTLPLTSVVGVKKGSILRITHAASDFGFKVLSINENDKTVSGIADAALPALAANDVVKIVGFKITAVRRDYRGKISKQPIGLNDSWLSMESESEDYIVTVFKNHPLFKAVDESSTALFWKKFPAPTAAGTYLFLDSGSDGTAPASTSDWTNLQASFPSKNTFAILNAESSSKAVHQSYIDFAAGRKDHPVYVAPIQDFGTDFVSLRDWALDFVQRDGWVQFGEFYGWRYVSDPVGDGSDPVKLIPVCGGVLGNWIKVIYSGFVHRAPAEERFFMSGYLDGPAARPEDSWTDQIRTDLYNAGVNIVNKKEGVRGVLLRNFRSPSEDYLVRDLHIHAINQLIKFTSELNLRRTENTPNKFALLQRDARRIDEEVLKPMFEGSFAPFCIDQETGAFRSEDDDGKKLNWYDVAGTRADRFNNPPAQFAQGDADLWPEWIPYSLRKSLRIKVSTAVQIFTNRGQ</sequence>
<comment type="caution">
    <text evidence="1">The sequence shown here is derived from an EMBL/GenBank/DDBJ whole genome shotgun (WGS) entry which is preliminary data.</text>
</comment>
<gene>
    <name evidence="1" type="ORF">EHO65_18455</name>
</gene>
<dbReference type="Proteomes" id="UP000298097">
    <property type="component" value="Unassembled WGS sequence"/>
</dbReference>
<accession>A0A4R9GYN5</accession>
<dbReference type="RefSeq" id="WP_135776020.1">
    <property type="nucleotide sequence ID" value="NZ_RQEY01000024.1"/>
</dbReference>
<name>A0A4R9GYN5_9LEPT</name>
<organism evidence="1 2">
    <name type="scientific">Leptospira andrefontaineae</name>
    <dbReference type="NCBI Taxonomy" id="2484976"/>
    <lineage>
        <taxon>Bacteria</taxon>
        <taxon>Pseudomonadati</taxon>
        <taxon>Spirochaetota</taxon>
        <taxon>Spirochaetia</taxon>
        <taxon>Leptospirales</taxon>
        <taxon>Leptospiraceae</taxon>
        <taxon>Leptospira</taxon>
    </lineage>
</organism>
<evidence type="ECO:0000313" key="2">
    <source>
        <dbReference type="Proteomes" id="UP000298097"/>
    </source>
</evidence>
<keyword evidence="2" id="KW-1185">Reference proteome</keyword>